<accession>A0A835SZP7</accession>
<dbReference type="Proteomes" id="UP000650467">
    <property type="component" value="Unassembled WGS sequence"/>
</dbReference>
<comment type="caution">
    <text evidence="1">The sequence shown here is derived from an EMBL/GenBank/DDBJ whole genome shotgun (WGS) entry which is preliminary data.</text>
</comment>
<evidence type="ECO:0000313" key="2">
    <source>
        <dbReference type="Proteomes" id="UP000650467"/>
    </source>
</evidence>
<dbReference type="OrthoDB" id="531635at2759"/>
<dbReference type="AlphaFoldDB" id="A0A835SZP7"/>
<protein>
    <recommendedName>
        <fullName evidence="3">Glycosyltransferase family 92 protein</fullName>
    </recommendedName>
</protein>
<gene>
    <name evidence="1" type="ORF">HXX76_011145</name>
</gene>
<reference evidence="1" key="1">
    <citation type="journal article" date="2020" name="bioRxiv">
        <title>Comparative genomics of Chlamydomonas.</title>
        <authorList>
            <person name="Craig R.J."/>
            <person name="Hasan A.R."/>
            <person name="Ness R.W."/>
            <person name="Keightley P.D."/>
        </authorList>
    </citation>
    <scope>NUCLEOTIDE SEQUENCE</scope>
    <source>
        <strain evidence="1">SAG 7.73</strain>
    </source>
</reference>
<organism evidence="1 2">
    <name type="scientific">Chlamydomonas incerta</name>
    <dbReference type="NCBI Taxonomy" id="51695"/>
    <lineage>
        <taxon>Eukaryota</taxon>
        <taxon>Viridiplantae</taxon>
        <taxon>Chlorophyta</taxon>
        <taxon>core chlorophytes</taxon>
        <taxon>Chlorophyceae</taxon>
        <taxon>CS clade</taxon>
        <taxon>Chlamydomonadales</taxon>
        <taxon>Chlamydomonadaceae</taxon>
        <taxon>Chlamydomonas</taxon>
    </lineage>
</organism>
<dbReference type="EMBL" id="JAEHOC010000031">
    <property type="protein sequence ID" value="KAG2429380.1"/>
    <property type="molecule type" value="Genomic_DNA"/>
</dbReference>
<evidence type="ECO:0000313" key="1">
    <source>
        <dbReference type="EMBL" id="KAG2429380.1"/>
    </source>
</evidence>
<proteinExistence type="predicted"/>
<evidence type="ECO:0008006" key="3">
    <source>
        <dbReference type="Google" id="ProtNLM"/>
    </source>
</evidence>
<sequence>MFAIAPLAHAEPKRSATVVMQPWARRVGGPDVAFGLPHQQQAALRVMIWVDYTGDLHLRLFGHLRLPVDPFAWQPRLVLEGPAPLPVLTARLEGGPEVLRRVSAQWMRPYSLRFDLPPEYGNVTCFKLLEASYPGHKAPFCLPVEEPAAVAAAHARSDGGVDNSDDVRRVSVCEELAPRDRHTDSSPALWAAIGPPRHTHSTRDWGGHMEQVAVRTVHYLAYHVAMGMSGLLLYTDAVQRHYLRQVPALQPYLRGGQLRLVEWDYSERHHDDDGRGRALGYNYDQALFASHTLLGLSACGTNIALMISDLDEYLYGAKPNARWPEPYARCIPRTAGAGVRPVVVHTLQRMEMLSSAVPPEGEPALWTAPPNTTNLQAPPRHPLTHYDRRKPTPMTHNMHNKPIVLPAGEVVSFFVHEGAATRGEQQIVPGDCVLLMHVANYWRARSNQEGQYRRFDVSSFLPFAHWLFDPAQNGGSGVTYLT</sequence>
<name>A0A835SZP7_CHLIN</name>
<keyword evidence="2" id="KW-1185">Reference proteome</keyword>